<protein>
    <submittedName>
        <fullName evidence="1">Uncharacterized protein</fullName>
    </submittedName>
</protein>
<comment type="caution">
    <text evidence="1">The sequence shown here is derived from an EMBL/GenBank/DDBJ whole genome shotgun (WGS) entry which is preliminary data.</text>
</comment>
<proteinExistence type="predicted"/>
<organism evidence="1">
    <name type="scientific">Picea glauca</name>
    <name type="common">White spruce</name>
    <name type="synonym">Pinus glauca</name>
    <dbReference type="NCBI Taxonomy" id="3330"/>
    <lineage>
        <taxon>Eukaryota</taxon>
        <taxon>Viridiplantae</taxon>
        <taxon>Streptophyta</taxon>
        <taxon>Embryophyta</taxon>
        <taxon>Tracheophyta</taxon>
        <taxon>Spermatophyta</taxon>
        <taxon>Pinopsida</taxon>
        <taxon>Pinidae</taxon>
        <taxon>Conifers I</taxon>
        <taxon>Pinales</taxon>
        <taxon>Pinaceae</taxon>
        <taxon>Picea</taxon>
    </lineage>
</organism>
<sequence>MHIEQEDLKLATGARSAETFLSMLPLLPICEIETKHHSHHFGQRAYLCHPYQRTFLIAPFLTR</sequence>
<geneLocation type="mitochondrion" evidence="1"/>
<reference evidence="1" key="1">
    <citation type="journal article" date="2015" name="Genome Biol. Evol.">
        <title>Organellar Genomes of White Spruce (Picea glauca): Assembly and Annotation.</title>
        <authorList>
            <person name="Jackman S.D."/>
            <person name="Warren R.L."/>
            <person name="Gibb E.A."/>
            <person name="Vandervalk B.P."/>
            <person name="Mohamadi H."/>
            <person name="Chu J."/>
            <person name="Raymond A."/>
            <person name="Pleasance S."/>
            <person name="Coope R."/>
            <person name="Wildung M.R."/>
            <person name="Ritland C.E."/>
            <person name="Bousquet J."/>
            <person name="Jones S.J."/>
            <person name="Bohlmann J."/>
            <person name="Birol I."/>
        </authorList>
    </citation>
    <scope>NUCLEOTIDE SEQUENCE [LARGE SCALE GENOMIC DNA]</scope>
    <source>
        <tissue evidence="1">Flushing bud</tissue>
    </source>
</reference>
<dbReference type="AlphaFoldDB" id="A0A101M2W7"/>
<evidence type="ECO:0000313" key="1">
    <source>
        <dbReference type="EMBL" id="KUM49845.1"/>
    </source>
</evidence>
<accession>A0A101M2W7</accession>
<dbReference type="EMBL" id="LKAM01000002">
    <property type="protein sequence ID" value="KUM49845.1"/>
    <property type="molecule type" value="Genomic_DNA"/>
</dbReference>
<keyword evidence="1" id="KW-0496">Mitochondrion</keyword>
<gene>
    <name evidence="1" type="ORF">ABT39_MTgene3072</name>
</gene>
<name>A0A101M2W7_PICGL</name>